<feature type="transmembrane region" description="Helical" evidence="6">
    <location>
        <begin position="193"/>
        <end position="213"/>
    </location>
</feature>
<keyword evidence="6" id="KW-1133">Transmembrane helix</keyword>
<name>A0ABW5XEZ4_9MICO</name>
<dbReference type="PANTHER" id="PTHR34820">
    <property type="entry name" value="INNER MEMBRANE PROTEIN YEBZ"/>
    <property type="match status" value="1"/>
</dbReference>
<comment type="subcellular location">
    <subcellularLocation>
        <location evidence="1">Cell envelope</location>
    </subcellularLocation>
</comment>
<dbReference type="PANTHER" id="PTHR34820:SF4">
    <property type="entry name" value="INNER MEMBRANE PROTEIN YEBZ"/>
    <property type="match status" value="1"/>
</dbReference>
<keyword evidence="4" id="KW-0186">Copper</keyword>
<sequence>MTSTSQHSLSARGRLRALGATLAVAFGLFVIAAAPANAHDVLLESSPADGATLTETTDTIVLSFNNDIAEIGGKIKVSSDEGGESEYDLSARGKDAVLELDAPLANGDYTVAWRVVSSDSHPIEGGLTFTIDDPNNVPQESPTPEESASEEPEPAETSTNAAPQSSEEPTDASSDAPVSPTPDATTEQPGINWGRIAVFGGLGALAGALLTYFTRKRSNSGDGSEN</sequence>
<keyword evidence="3" id="KW-0732">Signal</keyword>
<dbReference type="EMBL" id="JBHUOP010000003">
    <property type="protein sequence ID" value="MFD2840422.1"/>
    <property type="molecule type" value="Genomic_DNA"/>
</dbReference>
<dbReference type="InterPro" id="IPR014756">
    <property type="entry name" value="Ig_E-set"/>
</dbReference>
<evidence type="ECO:0000256" key="2">
    <source>
        <dbReference type="ARBA" id="ARBA00022723"/>
    </source>
</evidence>
<evidence type="ECO:0000256" key="1">
    <source>
        <dbReference type="ARBA" id="ARBA00004196"/>
    </source>
</evidence>
<evidence type="ECO:0000313" key="8">
    <source>
        <dbReference type="EMBL" id="MFD2840422.1"/>
    </source>
</evidence>
<gene>
    <name evidence="8" type="ORF">ACFSYH_07525</name>
</gene>
<feature type="region of interest" description="Disordered" evidence="5">
    <location>
        <begin position="124"/>
        <end position="190"/>
    </location>
</feature>
<keyword evidence="2" id="KW-0479">Metal-binding</keyword>
<feature type="compositionally biased region" description="Polar residues" evidence="5">
    <location>
        <begin position="164"/>
        <end position="173"/>
    </location>
</feature>
<keyword evidence="9" id="KW-1185">Reference proteome</keyword>
<organism evidence="8 9">
    <name type="scientific">Populibacterium corticicola</name>
    <dbReference type="NCBI Taxonomy" id="1812826"/>
    <lineage>
        <taxon>Bacteria</taxon>
        <taxon>Bacillati</taxon>
        <taxon>Actinomycetota</taxon>
        <taxon>Actinomycetes</taxon>
        <taxon>Micrococcales</taxon>
        <taxon>Jonesiaceae</taxon>
        <taxon>Populibacterium</taxon>
    </lineage>
</organism>
<dbReference type="Gene3D" id="2.60.40.1220">
    <property type="match status" value="1"/>
</dbReference>
<evidence type="ECO:0000256" key="6">
    <source>
        <dbReference type="SAM" id="Phobius"/>
    </source>
</evidence>
<comment type="caution">
    <text evidence="8">The sequence shown here is derived from an EMBL/GenBank/DDBJ whole genome shotgun (WGS) entry which is preliminary data.</text>
</comment>
<dbReference type="Pfam" id="PF04234">
    <property type="entry name" value="CopC"/>
    <property type="match status" value="1"/>
</dbReference>
<dbReference type="InterPro" id="IPR007348">
    <property type="entry name" value="CopC_dom"/>
</dbReference>
<proteinExistence type="predicted"/>
<accession>A0ABW5XEZ4</accession>
<dbReference type="SUPFAM" id="SSF81296">
    <property type="entry name" value="E set domains"/>
    <property type="match status" value="1"/>
</dbReference>
<protein>
    <submittedName>
        <fullName evidence="8">Copper resistance protein CopC</fullName>
    </submittedName>
</protein>
<dbReference type="RefSeq" id="WP_377466260.1">
    <property type="nucleotide sequence ID" value="NZ_JBHUOP010000003.1"/>
</dbReference>
<reference evidence="9" key="1">
    <citation type="journal article" date="2019" name="Int. J. Syst. Evol. Microbiol.">
        <title>The Global Catalogue of Microorganisms (GCM) 10K type strain sequencing project: providing services to taxonomists for standard genome sequencing and annotation.</title>
        <authorList>
            <consortium name="The Broad Institute Genomics Platform"/>
            <consortium name="The Broad Institute Genome Sequencing Center for Infectious Disease"/>
            <person name="Wu L."/>
            <person name="Ma J."/>
        </authorList>
    </citation>
    <scope>NUCLEOTIDE SEQUENCE [LARGE SCALE GENOMIC DNA]</scope>
    <source>
        <strain evidence="9">KCTC 33576</strain>
    </source>
</reference>
<evidence type="ECO:0000256" key="3">
    <source>
        <dbReference type="ARBA" id="ARBA00022729"/>
    </source>
</evidence>
<dbReference type="InterPro" id="IPR014755">
    <property type="entry name" value="Cu-Rt/internalin_Ig-like"/>
</dbReference>
<dbReference type="InterPro" id="IPR032694">
    <property type="entry name" value="CopC/D"/>
</dbReference>
<keyword evidence="6" id="KW-0812">Transmembrane</keyword>
<keyword evidence="6" id="KW-0472">Membrane</keyword>
<dbReference type="Proteomes" id="UP001597391">
    <property type="component" value="Unassembled WGS sequence"/>
</dbReference>
<evidence type="ECO:0000313" key="9">
    <source>
        <dbReference type="Proteomes" id="UP001597391"/>
    </source>
</evidence>
<evidence type="ECO:0000256" key="5">
    <source>
        <dbReference type="SAM" id="MobiDB-lite"/>
    </source>
</evidence>
<evidence type="ECO:0000256" key="4">
    <source>
        <dbReference type="ARBA" id="ARBA00023008"/>
    </source>
</evidence>
<evidence type="ECO:0000259" key="7">
    <source>
        <dbReference type="Pfam" id="PF04234"/>
    </source>
</evidence>
<feature type="domain" description="CopC" evidence="7">
    <location>
        <begin position="39"/>
        <end position="131"/>
    </location>
</feature>